<organism evidence="2 3">
    <name type="scientific">Mumia zhuanghuii</name>
    <dbReference type="NCBI Taxonomy" id="2585211"/>
    <lineage>
        <taxon>Bacteria</taxon>
        <taxon>Bacillati</taxon>
        <taxon>Actinomycetota</taxon>
        <taxon>Actinomycetes</taxon>
        <taxon>Propionibacteriales</taxon>
        <taxon>Nocardioidaceae</taxon>
        <taxon>Mumia</taxon>
    </lineage>
</organism>
<comment type="caution">
    <text evidence="2">The sequence shown here is derived from an EMBL/GenBank/DDBJ whole genome shotgun (WGS) entry which is preliminary data.</text>
</comment>
<keyword evidence="1" id="KW-0812">Transmembrane</keyword>
<feature type="transmembrane region" description="Helical" evidence="1">
    <location>
        <begin position="53"/>
        <end position="77"/>
    </location>
</feature>
<protein>
    <submittedName>
        <fullName evidence="2">Uncharacterized protein</fullName>
    </submittedName>
</protein>
<accession>A0A5Q6RJB2</accession>
<dbReference type="Proteomes" id="UP000307768">
    <property type="component" value="Unassembled WGS sequence"/>
</dbReference>
<dbReference type="AlphaFoldDB" id="A0A5Q6RJB2"/>
<evidence type="ECO:0000313" key="3">
    <source>
        <dbReference type="Proteomes" id="UP000307768"/>
    </source>
</evidence>
<evidence type="ECO:0000256" key="1">
    <source>
        <dbReference type="SAM" id="Phobius"/>
    </source>
</evidence>
<keyword evidence="1" id="KW-1133">Transmembrane helix</keyword>
<dbReference type="EMBL" id="VDFQ02000007">
    <property type="protein sequence ID" value="KAA1418101.1"/>
    <property type="molecule type" value="Genomic_DNA"/>
</dbReference>
<keyword evidence="1" id="KW-0472">Membrane</keyword>
<evidence type="ECO:0000313" key="2">
    <source>
        <dbReference type="EMBL" id="KAA1418101.1"/>
    </source>
</evidence>
<reference evidence="2 3" key="1">
    <citation type="submission" date="2019-09" db="EMBL/GenBank/DDBJ databases">
        <title>Mumia zhuanghuii sp. nov. isolated from the intestinal contents of plateau pika (Ochotona curzoniae) in the Qinghai-Tibet plateau of China.</title>
        <authorList>
            <person name="Tian Z."/>
        </authorList>
    </citation>
    <scope>NUCLEOTIDE SEQUENCE [LARGE SCALE GENOMIC DNA]</scope>
    <source>
        <strain evidence="3">350</strain>
    </source>
</reference>
<sequence length="108" mass="11032">MLSRSRTTARTIVARSAVAGAVIAAPLAAGAVTPAAAEVPIGWEEASAMSGLDVLLIFVGIPLAIVLVLVVFGYVLARRTTPSYLPYVAAPGEAITAGNDRAELPAHH</sequence>
<name>A0A5Q6RJB2_9ACTN</name>
<dbReference type="RefSeq" id="WP_149771390.1">
    <property type="nucleotide sequence ID" value="NZ_VDFQ02000007.1"/>
</dbReference>
<dbReference type="OrthoDB" id="9902919at2"/>
<gene>
    <name evidence="2" type="ORF">FE697_019820</name>
</gene>
<proteinExistence type="predicted"/>